<dbReference type="InterPro" id="IPR036388">
    <property type="entry name" value="WH-like_DNA-bd_sf"/>
</dbReference>
<dbReference type="AlphaFoldDB" id="A0A1I3FJ93"/>
<evidence type="ECO:0000256" key="2">
    <source>
        <dbReference type="ARBA" id="ARBA00022737"/>
    </source>
</evidence>
<dbReference type="CDD" id="cd00211">
    <property type="entry name" value="PTS_IIA_fru"/>
    <property type="match status" value="1"/>
</dbReference>
<dbReference type="Gene3D" id="1.10.1790.10">
    <property type="entry name" value="PRD domain"/>
    <property type="match status" value="1"/>
</dbReference>
<dbReference type="Gene3D" id="3.40.50.2300">
    <property type="match status" value="1"/>
</dbReference>
<dbReference type="InterPro" id="IPR036390">
    <property type="entry name" value="WH_DNA-bd_sf"/>
</dbReference>
<dbReference type="Pfam" id="PF00359">
    <property type="entry name" value="PTS_EIIA_2"/>
    <property type="match status" value="1"/>
</dbReference>
<dbReference type="InterPro" id="IPR013011">
    <property type="entry name" value="PTS_EIIB_2"/>
</dbReference>
<organism evidence="8 9">
    <name type="scientific">Selenomonas ruminantium</name>
    <dbReference type="NCBI Taxonomy" id="971"/>
    <lineage>
        <taxon>Bacteria</taxon>
        <taxon>Bacillati</taxon>
        <taxon>Bacillota</taxon>
        <taxon>Negativicutes</taxon>
        <taxon>Selenomonadales</taxon>
        <taxon>Selenomonadaceae</taxon>
        <taxon>Selenomonas</taxon>
    </lineage>
</organism>
<evidence type="ECO:0000313" key="9">
    <source>
        <dbReference type="Proteomes" id="UP000183639"/>
    </source>
</evidence>
<feature type="domain" description="PRD" evidence="7">
    <location>
        <begin position="303"/>
        <end position="410"/>
    </location>
</feature>
<accession>A0A1I3FJ93</accession>
<keyword evidence="3" id="KW-0805">Transcription regulation</keyword>
<evidence type="ECO:0000256" key="1">
    <source>
        <dbReference type="ARBA" id="ARBA00022679"/>
    </source>
</evidence>
<dbReference type="Pfam" id="PF00874">
    <property type="entry name" value="PRD"/>
    <property type="match status" value="1"/>
</dbReference>
<evidence type="ECO:0000313" key="8">
    <source>
        <dbReference type="EMBL" id="SFI11246.1"/>
    </source>
</evidence>
<dbReference type="CDD" id="cd05568">
    <property type="entry name" value="PTS_IIB_bgl_like"/>
    <property type="match status" value="1"/>
</dbReference>
<dbReference type="SUPFAM" id="SSF52794">
    <property type="entry name" value="PTS system IIB component-like"/>
    <property type="match status" value="1"/>
</dbReference>
<dbReference type="PANTHER" id="PTHR30185">
    <property type="entry name" value="CRYPTIC BETA-GLUCOSIDE BGL OPERON ANTITERMINATOR"/>
    <property type="match status" value="1"/>
</dbReference>
<dbReference type="PROSITE" id="PS51372">
    <property type="entry name" value="PRD_2"/>
    <property type="match status" value="1"/>
</dbReference>
<dbReference type="PANTHER" id="PTHR30185:SF18">
    <property type="entry name" value="TRANSCRIPTIONAL REGULATOR MTLR"/>
    <property type="match status" value="1"/>
</dbReference>
<proteinExistence type="predicted"/>
<gene>
    <name evidence="8" type="ORF">SAMN04487861_11548</name>
</gene>
<feature type="domain" description="PTS EIIB type-2" evidence="6">
    <location>
        <begin position="415"/>
        <end position="506"/>
    </location>
</feature>
<dbReference type="InterPro" id="IPR016152">
    <property type="entry name" value="PTrfase/Anion_transptr"/>
</dbReference>
<dbReference type="GO" id="GO:0008982">
    <property type="term" value="F:protein-N(PI)-phosphohistidine-sugar phosphotransferase activity"/>
    <property type="evidence" value="ECO:0007669"/>
    <property type="project" value="InterPro"/>
</dbReference>
<evidence type="ECO:0000259" key="5">
    <source>
        <dbReference type="PROSITE" id="PS51094"/>
    </source>
</evidence>
<dbReference type="SUPFAM" id="SSF63520">
    <property type="entry name" value="PTS-regulatory domain, PRD"/>
    <property type="match status" value="1"/>
</dbReference>
<dbReference type="InterPro" id="IPR036095">
    <property type="entry name" value="PTS_EIIB-like_sf"/>
</dbReference>
<feature type="domain" description="PTS EIIA type-2" evidence="5">
    <location>
        <begin position="524"/>
        <end position="666"/>
    </location>
</feature>
<protein>
    <submittedName>
        <fullName evidence="8">Transcriptional antiterminator</fullName>
    </submittedName>
</protein>
<dbReference type="PROSITE" id="PS51099">
    <property type="entry name" value="PTS_EIIB_TYPE_2"/>
    <property type="match status" value="1"/>
</dbReference>
<evidence type="ECO:0000259" key="6">
    <source>
        <dbReference type="PROSITE" id="PS51099"/>
    </source>
</evidence>
<dbReference type="Gene3D" id="3.40.930.10">
    <property type="entry name" value="Mannitol-specific EII, Chain A"/>
    <property type="match status" value="1"/>
</dbReference>
<dbReference type="Gene3D" id="1.10.10.10">
    <property type="entry name" value="Winged helix-like DNA-binding domain superfamily/Winged helix DNA-binding domain"/>
    <property type="match status" value="1"/>
</dbReference>
<dbReference type="OrthoDB" id="3175596at2"/>
<dbReference type="InterPro" id="IPR002178">
    <property type="entry name" value="PTS_EIIA_type-2_dom"/>
</dbReference>
<evidence type="ECO:0000256" key="4">
    <source>
        <dbReference type="ARBA" id="ARBA00023163"/>
    </source>
</evidence>
<dbReference type="InterPro" id="IPR050661">
    <property type="entry name" value="BglG_antiterminators"/>
</dbReference>
<evidence type="ECO:0000256" key="3">
    <source>
        <dbReference type="ARBA" id="ARBA00023015"/>
    </source>
</evidence>
<dbReference type="Proteomes" id="UP000183639">
    <property type="component" value="Unassembled WGS sequence"/>
</dbReference>
<keyword evidence="2" id="KW-0677">Repeat</keyword>
<dbReference type="GO" id="GO:0009401">
    <property type="term" value="P:phosphoenolpyruvate-dependent sugar phosphotransferase system"/>
    <property type="evidence" value="ECO:0007669"/>
    <property type="project" value="InterPro"/>
</dbReference>
<keyword evidence="1" id="KW-0808">Transferase</keyword>
<evidence type="ECO:0000259" key="7">
    <source>
        <dbReference type="PROSITE" id="PS51372"/>
    </source>
</evidence>
<name>A0A1I3FJ93_SELRU</name>
<dbReference type="SUPFAM" id="SSF46785">
    <property type="entry name" value="Winged helix' DNA-binding domain"/>
    <property type="match status" value="1"/>
</dbReference>
<dbReference type="PROSITE" id="PS51094">
    <property type="entry name" value="PTS_EIIA_TYPE_2"/>
    <property type="match status" value="1"/>
</dbReference>
<sequence length="670" mass="75940">MEANERRRRLEKALAGTSQDLPITIDQLAKLLQVSVRTVHYDLKEIEDELSEQGLTLCRKPRYGMWLERADEAGTLHAEQHVWGRKERQDRIILALLGEQKCSIDGLAEMLAISRTTLLADLKDVQETLEKRNLVYDSKRGLGIWAHGDEQACRDMLIHIFNRASYDFRGHFDMAAPCPAGQELFRDYVQDLPVEQIAHFFLELMEQRGILENDSSANRMICALLVQFKRLQQGHDMSYQAPLGFLSDEGEQLKRLAGEIAQSLDELQRGFRQPGEVQYLVRELLHSRIFFLPGGDQQRQPKDVNVEAVDLARRFIEYAQVWLGDFYLDDDELLYNLALHLQPAIERAHFGIMLTNPLLGSIKEQYTSLYDIANRAAAKITEHMGIAFSEDEIGYLTIHLGAAVERRNLQRKKQLSVLLVCGNGIGTANLLAMTLRNNLPYIQIVKTVSLYRLSAADMEHVDIIISTVDIQKVPPGMAVLRVSPILTDAGIQVIEGQIRYFYHKKYMSEPLPGQTAAKESGLVELLQEPCIRLDGEAGDWETAVTQAGNLLLAEGAVTEHYVRQMVRVVRNIGPYIVVCDGVAMPHAHIEDGARKVAVSFLRLKQPVFFSDDKRPVDMLFAFSTTSEKAHLPLLSDLWRVFNSEHMLQALRTCPDAVTMRQQLQQFLTKA</sequence>
<dbReference type="EMBL" id="FOQK01000015">
    <property type="protein sequence ID" value="SFI11246.1"/>
    <property type="molecule type" value="Genomic_DNA"/>
</dbReference>
<reference evidence="8 9" key="1">
    <citation type="submission" date="2016-10" db="EMBL/GenBank/DDBJ databases">
        <authorList>
            <person name="de Groot N.N."/>
        </authorList>
    </citation>
    <scope>NUCLEOTIDE SEQUENCE [LARGE SCALE GENOMIC DNA]</scope>
    <source>
        <strain evidence="8 9">Z108</strain>
    </source>
</reference>
<dbReference type="InterPro" id="IPR036634">
    <property type="entry name" value="PRD_sf"/>
</dbReference>
<keyword evidence="4" id="KW-0804">Transcription</keyword>
<dbReference type="InterPro" id="IPR011608">
    <property type="entry name" value="PRD"/>
</dbReference>
<dbReference type="SUPFAM" id="SSF55804">
    <property type="entry name" value="Phoshotransferase/anion transport protein"/>
    <property type="match status" value="1"/>
</dbReference>
<dbReference type="RefSeq" id="WP_075444177.1">
    <property type="nucleotide sequence ID" value="NZ_FOQK01000015.1"/>
</dbReference>
<dbReference type="GO" id="GO:0006355">
    <property type="term" value="P:regulation of DNA-templated transcription"/>
    <property type="evidence" value="ECO:0007669"/>
    <property type="project" value="InterPro"/>
</dbReference>